<dbReference type="AlphaFoldDB" id="A0A0E9UGI1"/>
<name>A0A0E9UGI1_ANGAN</name>
<accession>A0A0E9UGI1</accession>
<organism evidence="1">
    <name type="scientific">Anguilla anguilla</name>
    <name type="common">European freshwater eel</name>
    <name type="synonym">Muraena anguilla</name>
    <dbReference type="NCBI Taxonomy" id="7936"/>
    <lineage>
        <taxon>Eukaryota</taxon>
        <taxon>Metazoa</taxon>
        <taxon>Chordata</taxon>
        <taxon>Craniata</taxon>
        <taxon>Vertebrata</taxon>
        <taxon>Euteleostomi</taxon>
        <taxon>Actinopterygii</taxon>
        <taxon>Neopterygii</taxon>
        <taxon>Teleostei</taxon>
        <taxon>Anguilliformes</taxon>
        <taxon>Anguillidae</taxon>
        <taxon>Anguilla</taxon>
    </lineage>
</organism>
<evidence type="ECO:0000313" key="1">
    <source>
        <dbReference type="EMBL" id="JAH64872.1"/>
    </source>
</evidence>
<reference evidence="1" key="2">
    <citation type="journal article" date="2015" name="Fish Shellfish Immunol.">
        <title>Early steps in the European eel (Anguilla anguilla)-Vibrio vulnificus interaction in the gills: Role of the RtxA13 toxin.</title>
        <authorList>
            <person name="Callol A."/>
            <person name="Pajuelo D."/>
            <person name="Ebbesson L."/>
            <person name="Teles M."/>
            <person name="MacKenzie S."/>
            <person name="Amaro C."/>
        </authorList>
    </citation>
    <scope>NUCLEOTIDE SEQUENCE</scope>
</reference>
<protein>
    <submittedName>
        <fullName evidence="1">Uncharacterized protein</fullName>
    </submittedName>
</protein>
<dbReference type="EMBL" id="GBXM01043705">
    <property type="protein sequence ID" value="JAH64872.1"/>
    <property type="molecule type" value="Transcribed_RNA"/>
</dbReference>
<proteinExistence type="predicted"/>
<reference evidence="1" key="1">
    <citation type="submission" date="2014-11" db="EMBL/GenBank/DDBJ databases">
        <authorList>
            <person name="Amaro Gonzalez C."/>
        </authorList>
    </citation>
    <scope>NUCLEOTIDE SEQUENCE</scope>
</reference>
<sequence length="40" mass="4423">MMSIYCTVLRHEGDREAVRSLSPDTAPSHSVPFALSLSFN</sequence>